<feature type="signal peptide" evidence="6">
    <location>
        <begin position="1"/>
        <end position="18"/>
    </location>
</feature>
<feature type="chain" id="PRO_5015532822" description="RagB/SusD domain-containing protein" evidence="6">
    <location>
        <begin position="19"/>
        <end position="488"/>
    </location>
</feature>
<evidence type="ECO:0000256" key="1">
    <source>
        <dbReference type="ARBA" id="ARBA00004442"/>
    </source>
</evidence>
<dbReference type="AlphaFoldDB" id="A0A2U2PHF7"/>
<accession>A0A2U2PHF7</accession>
<dbReference type="SUPFAM" id="SSF48452">
    <property type="entry name" value="TPR-like"/>
    <property type="match status" value="1"/>
</dbReference>
<reference evidence="8 9" key="1">
    <citation type="submission" date="2018-04" db="EMBL/GenBank/DDBJ databases">
        <title>Pedobacter chongqingensis sp. nov., isolated from a rottenly hemp rope.</title>
        <authorList>
            <person name="Cai Y."/>
        </authorList>
    </citation>
    <scope>NUCLEOTIDE SEQUENCE [LARGE SCALE GENOMIC DNA]</scope>
    <source>
        <strain evidence="8 9">FJ4-8</strain>
    </source>
</reference>
<dbReference type="PROSITE" id="PS51257">
    <property type="entry name" value="PROKAR_LIPOPROTEIN"/>
    <property type="match status" value="1"/>
</dbReference>
<comment type="caution">
    <text evidence="8">The sequence shown here is derived from an EMBL/GenBank/DDBJ whole genome shotgun (WGS) entry which is preliminary data.</text>
</comment>
<evidence type="ECO:0000256" key="5">
    <source>
        <dbReference type="ARBA" id="ARBA00023237"/>
    </source>
</evidence>
<evidence type="ECO:0000256" key="4">
    <source>
        <dbReference type="ARBA" id="ARBA00023136"/>
    </source>
</evidence>
<feature type="domain" description="RagB/SusD" evidence="7">
    <location>
        <begin position="359"/>
        <end position="488"/>
    </location>
</feature>
<dbReference type="EMBL" id="QEAS01000008">
    <property type="protein sequence ID" value="PWG80692.1"/>
    <property type="molecule type" value="Genomic_DNA"/>
</dbReference>
<sequence>MKNLYMYLLLVLTSVLLACEKDLNPELSGSINTENFYKTGQDFNAATTAIYHELRLGGWAPYLFSDGSSLVMDEVATGEWTTKWGWTNFLNGNWVIGEAMSAGFYGWLNPAVTRCTYTLAKMEQSSLAPEIKKGYIAQVRALRAFFVYDLTRLYGPLPLITEGERALNPDPDYKPARPSQGEVDQFIKTELRSAADDLPVEQAEYGRVTKGAALHYLLKFYMYKKDWQNALQVANEIIGLNYYRLEPNYRDIFSAQNEKNRELIFVVVGEPREEYGNHTYVNIIPGDYPSPSGNSLDGWNGHRMPWAFYDTFDPQDKRRQSLIVQYTSRSGSQINLRTSGDIGALPLKYPIDPQAFGIWSGNDKVLDRYAEVILFKAEILNELNGPTQESINLINDVRRRCFDNYNGSSHELKLSSFANKEALRDRILQERGWEFWYEGKRRDDLIRMGKYLETGRQNATSFSEKNLLFPIPQWALIENYNLTQNPGY</sequence>
<evidence type="ECO:0000313" key="9">
    <source>
        <dbReference type="Proteomes" id="UP000245647"/>
    </source>
</evidence>
<proteinExistence type="inferred from homology"/>
<dbReference type="InterPro" id="IPR011990">
    <property type="entry name" value="TPR-like_helical_dom_sf"/>
</dbReference>
<keyword evidence="4" id="KW-0472">Membrane</keyword>
<dbReference type="Proteomes" id="UP000245647">
    <property type="component" value="Unassembled WGS sequence"/>
</dbReference>
<keyword evidence="3 6" id="KW-0732">Signal</keyword>
<dbReference type="RefSeq" id="WP_109415979.1">
    <property type="nucleotide sequence ID" value="NZ_QEAS01000008.1"/>
</dbReference>
<dbReference type="Pfam" id="PF07980">
    <property type="entry name" value="SusD_RagB"/>
    <property type="match status" value="1"/>
</dbReference>
<comment type="subcellular location">
    <subcellularLocation>
        <location evidence="1">Cell outer membrane</location>
    </subcellularLocation>
</comment>
<keyword evidence="9" id="KW-1185">Reference proteome</keyword>
<dbReference type="Gene3D" id="1.25.40.390">
    <property type="match status" value="1"/>
</dbReference>
<organism evidence="8 9">
    <name type="scientific">Pararcticibacter amylolyticus</name>
    <dbReference type="NCBI Taxonomy" id="2173175"/>
    <lineage>
        <taxon>Bacteria</taxon>
        <taxon>Pseudomonadati</taxon>
        <taxon>Bacteroidota</taxon>
        <taxon>Sphingobacteriia</taxon>
        <taxon>Sphingobacteriales</taxon>
        <taxon>Sphingobacteriaceae</taxon>
        <taxon>Pararcticibacter</taxon>
    </lineage>
</organism>
<evidence type="ECO:0000313" key="8">
    <source>
        <dbReference type="EMBL" id="PWG80692.1"/>
    </source>
</evidence>
<name>A0A2U2PHF7_9SPHI</name>
<evidence type="ECO:0000259" key="7">
    <source>
        <dbReference type="Pfam" id="PF07980"/>
    </source>
</evidence>
<gene>
    <name evidence="8" type="ORF">DDR33_11425</name>
</gene>
<dbReference type="GO" id="GO:0009279">
    <property type="term" value="C:cell outer membrane"/>
    <property type="evidence" value="ECO:0007669"/>
    <property type="project" value="UniProtKB-SubCell"/>
</dbReference>
<evidence type="ECO:0000256" key="6">
    <source>
        <dbReference type="SAM" id="SignalP"/>
    </source>
</evidence>
<keyword evidence="5" id="KW-0998">Cell outer membrane</keyword>
<evidence type="ECO:0000256" key="3">
    <source>
        <dbReference type="ARBA" id="ARBA00022729"/>
    </source>
</evidence>
<protein>
    <recommendedName>
        <fullName evidence="7">RagB/SusD domain-containing protein</fullName>
    </recommendedName>
</protein>
<dbReference type="InterPro" id="IPR012944">
    <property type="entry name" value="SusD_RagB_dom"/>
</dbReference>
<evidence type="ECO:0000256" key="2">
    <source>
        <dbReference type="ARBA" id="ARBA00006275"/>
    </source>
</evidence>
<comment type="similarity">
    <text evidence="2">Belongs to the SusD family.</text>
</comment>